<organism evidence="1 2">
    <name type="scientific">Prosthecobacter algae</name>
    <dbReference type="NCBI Taxonomy" id="1144682"/>
    <lineage>
        <taxon>Bacteria</taxon>
        <taxon>Pseudomonadati</taxon>
        <taxon>Verrucomicrobiota</taxon>
        <taxon>Verrucomicrobiia</taxon>
        <taxon>Verrucomicrobiales</taxon>
        <taxon>Verrucomicrobiaceae</taxon>
        <taxon>Prosthecobacter</taxon>
    </lineage>
</organism>
<dbReference type="RefSeq" id="WP_345736219.1">
    <property type="nucleotide sequence ID" value="NZ_BAABIA010000003.1"/>
</dbReference>
<evidence type="ECO:0008006" key="3">
    <source>
        <dbReference type="Google" id="ProtNLM"/>
    </source>
</evidence>
<name>A0ABP9P2H4_9BACT</name>
<keyword evidence="2" id="KW-1185">Reference proteome</keyword>
<sequence length="389" mass="42179">MSHTIESKLQLTEVLDASMRAVKRKLLPLLAFSTVYRNVALKGNDEFAVPFYPLAPVGSSVTRTPNGSRKALASATTTESRSITSWTNKMQAISFTAKERARQPQFNPEKHGQMKGEALAYDILGDIFSVVRASRYNSTTIAGVSSGNFDENDVGDLRTIVANEFWPESGRSLILNPSYGTNLLKQPQIIDASKRGDGGRSFRDGVIGEVLNFDVYESAGLQTNNGAPFNITGEADDDTFTAAAHPLLNGDRVIFPTLTGGTGLTAATVEYFVRDVTTNTFKVSATVGGAALNFTADVTAGTVRKYEDIQGIAVLPSAILIGFAPVPPTPAIRKELFEYEELVDESGLVLQYYHFADPDTDEEVQTIECHYGYDVGDEAQLKIIRGLLA</sequence>
<dbReference type="Proteomes" id="UP001499852">
    <property type="component" value="Unassembled WGS sequence"/>
</dbReference>
<accession>A0ABP9P2H4</accession>
<dbReference type="EMBL" id="BAABIA010000003">
    <property type="protein sequence ID" value="GAA5139369.1"/>
    <property type="molecule type" value="Genomic_DNA"/>
</dbReference>
<proteinExistence type="predicted"/>
<evidence type="ECO:0000313" key="1">
    <source>
        <dbReference type="EMBL" id="GAA5139369.1"/>
    </source>
</evidence>
<gene>
    <name evidence="1" type="ORF">GCM10023213_19930</name>
</gene>
<reference evidence="2" key="1">
    <citation type="journal article" date="2019" name="Int. J. Syst. Evol. Microbiol.">
        <title>The Global Catalogue of Microorganisms (GCM) 10K type strain sequencing project: providing services to taxonomists for standard genome sequencing and annotation.</title>
        <authorList>
            <consortium name="The Broad Institute Genomics Platform"/>
            <consortium name="The Broad Institute Genome Sequencing Center for Infectious Disease"/>
            <person name="Wu L."/>
            <person name="Ma J."/>
        </authorList>
    </citation>
    <scope>NUCLEOTIDE SEQUENCE [LARGE SCALE GENOMIC DNA]</scope>
    <source>
        <strain evidence="2">JCM 18053</strain>
    </source>
</reference>
<evidence type="ECO:0000313" key="2">
    <source>
        <dbReference type="Proteomes" id="UP001499852"/>
    </source>
</evidence>
<comment type="caution">
    <text evidence="1">The sequence shown here is derived from an EMBL/GenBank/DDBJ whole genome shotgun (WGS) entry which is preliminary data.</text>
</comment>
<protein>
    <recommendedName>
        <fullName evidence="3">P22 coat protein Gp5</fullName>
    </recommendedName>
</protein>